<proteinExistence type="inferred from homology"/>
<dbReference type="EMBL" id="FWFS01000002">
    <property type="protein sequence ID" value="SLN22738.1"/>
    <property type="molecule type" value="Genomic_DNA"/>
</dbReference>
<dbReference type="GO" id="GO:0050660">
    <property type="term" value="F:flavin adenine dinucleotide binding"/>
    <property type="evidence" value="ECO:0007669"/>
    <property type="project" value="TreeGrafter"/>
</dbReference>
<dbReference type="Proteomes" id="UP000193862">
    <property type="component" value="Unassembled WGS sequence"/>
</dbReference>
<dbReference type="InterPro" id="IPR029061">
    <property type="entry name" value="THDP-binding"/>
</dbReference>
<dbReference type="CDD" id="cd00568">
    <property type="entry name" value="TPP_enzymes"/>
    <property type="match status" value="1"/>
</dbReference>
<reference evidence="8 9" key="1">
    <citation type="submission" date="2017-03" db="EMBL/GenBank/DDBJ databases">
        <authorList>
            <person name="Afonso C.L."/>
            <person name="Miller P.J."/>
            <person name="Scott M.A."/>
            <person name="Spackman E."/>
            <person name="Goraichik I."/>
            <person name="Dimitrov K.M."/>
            <person name="Suarez D.L."/>
            <person name="Swayne D.E."/>
        </authorList>
    </citation>
    <scope>NUCLEOTIDE SEQUENCE [LARGE SCALE GENOMIC DNA]</scope>
    <source>
        <strain evidence="8 9">CECT 8620</strain>
    </source>
</reference>
<dbReference type="OrthoDB" id="4494979at2"/>
<dbReference type="InterPro" id="IPR011766">
    <property type="entry name" value="TPP_enzyme_TPP-bd"/>
</dbReference>
<evidence type="ECO:0000256" key="1">
    <source>
        <dbReference type="ARBA" id="ARBA00001964"/>
    </source>
</evidence>
<organism evidence="8 9">
    <name type="scientific">Aquimixticola soesokkakensis</name>
    <dbReference type="NCBI Taxonomy" id="1519096"/>
    <lineage>
        <taxon>Bacteria</taxon>
        <taxon>Pseudomonadati</taxon>
        <taxon>Pseudomonadota</taxon>
        <taxon>Alphaproteobacteria</taxon>
        <taxon>Rhodobacterales</taxon>
        <taxon>Paracoccaceae</taxon>
        <taxon>Aquimixticola</taxon>
    </lineage>
</organism>
<evidence type="ECO:0000259" key="5">
    <source>
        <dbReference type="Pfam" id="PF00205"/>
    </source>
</evidence>
<evidence type="ECO:0000256" key="3">
    <source>
        <dbReference type="ARBA" id="ARBA00023052"/>
    </source>
</evidence>
<dbReference type="GO" id="GO:0003984">
    <property type="term" value="F:acetolactate synthase activity"/>
    <property type="evidence" value="ECO:0007669"/>
    <property type="project" value="UniProtKB-EC"/>
</dbReference>
<dbReference type="GO" id="GO:0005948">
    <property type="term" value="C:acetolactate synthase complex"/>
    <property type="evidence" value="ECO:0007669"/>
    <property type="project" value="TreeGrafter"/>
</dbReference>
<dbReference type="AlphaFoldDB" id="A0A1Y5RQ28"/>
<evidence type="ECO:0000256" key="4">
    <source>
        <dbReference type="RuleBase" id="RU362132"/>
    </source>
</evidence>
<dbReference type="GO" id="GO:0009099">
    <property type="term" value="P:L-valine biosynthetic process"/>
    <property type="evidence" value="ECO:0007669"/>
    <property type="project" value="TreeGrafter"/>
</dbReference>
<evidence type="ECO:0000313" key="8">
    <source>
        <dbReference type="EMBL" id="SLN22738.1"/>
    </source>
</evidence>
<dbReference type="SUPFAM" id="SSF52518">
    <property type="entry name" value="Thiamin diphosphate-binding fold (THDP-binding)"/>
    <property type="match status" value="2"/>
</dbReference>
<dbReference type="PANTHER" id="PTHR18968">
    <property type="entry name" value="THIAMINE PYROPHOSPHATE ENZYMES"/>
    <property type="match status" value="1"/>
</dbReference>
<evidence type="ECO:0000259" key="6">
    <source>
        <dbReference type="Pfam" id="PF02775"/>
    </source>
</evidence>
<gene>
    <name evidence="8" type="primary">ilvB</name>
    <name evidence="8" type="ORF">AQS8620_00625</name>
</gene>
<evidence type="ECO:0000256" key="2">
    <source>
        <dbReference type="ARBA" id="ARBA00007812"/>
    </source>
</evidence>
<dbReference type="GO" id="GO:0000287">
    <property type="term" value="F:magnesium ion binding"/>
    <property type="evidence" value="ECO:0007669"/>
    <property type="project" value="InterPro"/>
</dbReference>
<dbReference type="InterPro" id="IPR012001">
    <property type="entry name" value="Thiamin_PyroP_enz_TPP-bd_dom"/>
</dbReference>
<dbReference type="RefSeq" id="WP_085835391.1">
    <property type="nucleotide sequence ID" value="NZ_FWFS01000002.1"/>
</dbReference>
<dbReference type="Pfam" id="PF00205">
    <property type="entry name" value="TPP_enzyme_M"/>
    <property type="match status" value="1"/>
</dbReference>
<accession>A0A1Y5RQ28</accession>
<sequence length="568" mass="60392">MSSLDNTVAHQIVRALKRHRIDCFFGQSLPSALVLACEDNGIRQISYRQENSGGAMADAYARVSRRIGMVVAQNGPAATLLVPPMAEAKQAGIPMIAFVQEVETPTVDRNAFQELDHFALFHGVTKFVRRIDDPDRVDDYIDMALTAATTGKPGPVVLLLPADVLRGPQGKAPYKRTQSLGHFPLDRPAAASAAVAQAARLIAGAKHPVVIAGGGVNISDASAILGEVMDLAHLPVFTTNMGKGAVDETHPLAGGVQGALNGPASLARETKPLLETADVVLLIGTRTNQNGTDNWKIYPQGATFIHIDIDPMEIGRTYEALRLQGDARETLTALKAALAAQDLAARKAARAGLEAKIATAWADFESARAKYAASDETPMRPERLMAELQRLLTPETVVVADASYSSMWVVGQLRNATTGARFITPRGLAGLGWGMPMGLGAAMARKGAPVIALVGDGGFAHNWAELETAMRHNIPLVTIVLNNGILGFQKDAETVKFGKYTTSCHFGEVDHTQVAKAVGMQALRIDRVDQIAPALREALAARAPRMIEVVTSPAAHPALSLFAGSLDT</sequence>
<dbReference type="GO" id="GO:0030976">
    <property type="term" value="F:thiamine pyrophosphate binding"/>
    <property type="evidence" value="ECO:0007669"/>
    <property type="project" value="InterPro"/>
</dbReference>
<evidence type="ECO:0000313" key="9">
    <source>
        <dbReference type="Proteomes" id="UP000193862"/>
    </source>
</evidence>
<dbReference type="InterPro" id="IPR012000">
    <property type="entry name" value="Thiamin_PyroP_enz_cen_dom"/>
</dbReference>
<feature type="domain" description="Thiamine pyrophosphate enzyme TPP-binding" evidence="6">
    <location>
        <begin position="404"/>
        <end position="549"/>
    </location>
</feature>
<feature type="domain" description="Thiamine pyrophosphate enzyme N-terminal TPP-binding" evidence="7">
    <location>
        <begin position="7"/>
        <end position="119"/>
    </location>
</feature>
<dbReference type="NCBIfam" id="NF004772">
    <property type="entry name" value="PRK06112.1"/>
    <property type="match status" value="1"/>
</dbReference>
<evidence type="ECO:0000259" key="7">
    <source>
        <dbReference type="Pfam" id="PF02776"/>
    </source>
</evidence>
<dbReference type="PANTHER" id="PTHR18968:SF166">
    <property type="entry name" value="2-HYDROXYACYL-COA LYASE 2"/>
    <property type="match status" value="1"/>
</dbReference>
<feature type="domain" description="Thiamine pyrophosphate enzyme central" evidence="5">
    <location>
        <begin position="195"/>
        <end position="334"/>
    </location>
</feature>
<keyword evidence="3 4" id="KW-0786">Thiamine pyrophosphate</keyword>
<dbReference type="Gene3D" id="3.40.50.970">
    <property type="match status" value="2"/>
</dbReference>
<dbReference type="CDD" id="cd07035">
    <property type="entry name" value="TPP_PYR_POX_like"/>
    <property type="match status" value="1"/>
</dbReference>
<protein>
    <submittedName>
        <fullName evidence="8">Acetolactate synthase large subunit</fullName>
        <ecNumber evidence="8">2.2.1.6</ecNumber>
    </submittedName>
</protein>
<dbReference type="InterPro" id="IPR045229">
    <property type="entry name" value="TPP_enz"/>
</dbReference>
<keyword evidence="8" id="KW-0808">Transferase</keyword>
<dbReference type="SUPFAM" id="SSF52467">
    <property type="entry name" value="DHS-like NAD/FAD-binding domain"/>
    <property type="match status" value="1"/>
</dbReference>
<dbReference type="Pfam" id="PF02776">
    <property type="entry name" value="TPP_enzyme_N"/>
    <property type="match status" value="1"/>
</dbReference>
<dbReference type="EC" id="2.2.1.6" evidence="8"/>
<dbReference type="InterPro" id="IPR029035">
    <property type="entry name" value="DHS-like_NAD/FAD-binding_dom"/>
</dbReference>
<comment type="cofactor">
    <cofactor evidence="1">
        <name>thiamine diphosphate</name>
        <dbReference type="ChEBI" id="CHEBI:58937"/>
    </cofactor>
</comment>
<dbReference type="Pfam" id="PF02775">
    <property type="entry name" value="TPP_enzyme_C"/>
    <property type="match status" value="1"/>
</dbReference>
<dbReference type="Gene3D" id="3.40.50.1220">
    <property type="entry name" value="TPP-binding domain"/>
    <property type="match status" value="1"/>
</dbReference>
<comment type="similarity">
    <text evidence="2 4">Belongs to the TPP enzyme family.</text>
</comment>
<name>A0A1Y5RQ28_9RHOB</name>
<keyword evidence="9" id="KW-1185">Reference proteome</keyword>
<dbReference type="GO" id="GO:0009097">
    <property type="term" value="P:isoleucine biosynthetic process"/>
    <property type="evidence" value="ECO:0007669"/>
    <property type="project" value="TreeGrafter"/>
</dbReference>